<dbReference type="SUPFAM" id="SSF51430">
    <property type="entry name" value="NAD(P)-linked oxidoreductase"/>
    <property type="match status" value="1"/>
</dbReference>
<keyword evidence="1" id="KW-0560">Oxidoreductase</keyword>
<name>A0A1I7GA12_9FLAO</name>
<proteinExistence type="predicted"/>
<dbReference type="Gene3D" id="3.20.20.100">
    <property type="entry name" value="NADP-dependent oxidoreductase domain"/>
    <property type="match status" value="1"/>
</dbReference>
<dbReference type="Pfam" id="PF00248">
    <property type="entry name" value="Aldo_ket_red"/>
    <property type="match status" value="1"/>
</dbReference>
<dbReference type="InterPro" id="IPR050523">
    <property type="entry name" value="AKR_Detox_Biosynth"/>
</dbReference>
<dbReference type="PANTHER" id="PTHR43364">
    <property type="entry name" value="NADH-SPECIFIC METHYLGLYOXAL REDUCTASE-RELATED"/>
    <property type="match status" value="1"/>
</dbReference>
<dbReference type="EMBL" id="FPBK01000004">
    <property type="protein sequence ID" value="SFU45161.1"/>
    <property type="molecule type" value="Genomic_DNA"/>
</dbReference>
<accession>A0A1I7GA12</accession>
<dbReference type="InterPro" id="IPR023210">
    <property type="entry name" value="NADP_OxRdtase_dom"/>
</dbReference>
<dbReference type="PANTHER" id="PTHR43364:SF6">
    <property type="entry name" value="OXIDOREDUCTASE-RELATED"/>
    <property type="match status" value="1"/>
</dbReference>
<gene>
    <name evidence="3" type="ORF">SAMN05216480_1046</name>
</gene>
<organism evidence="3 4">
    <name type="scientific">Pustulibacterium marinum</name>
    <dbReference type="NCBI Taxonomy" id="1224947"/>
    <lineage>
        <taxon>Bacteria</taxon>
        <taxon>Pseudomonadati</taxon>
        <taxon>Bacteroidota</taxon>
        <taxon>Flavobacteriia</taxon>
        <taxon>Flavobacteriales</taxon>
        <taxon>Flavobacteriaceae</taxon>
        <taxon>Pustulibacterium</taxon>
    </lineage>
</organism>
<dbReference type="AlphaFoldDB" id="A0A1I7GA12"/>
<dbReference type="InterPro" id="IPR036812">
    <property type="entry name" value="NAD(P)_OxRdtase_dom_sf"/>
</dbReference>
<dbReference type="FunFam" id="3.20.20.100:FF:000004">
    <property type="entry name" value="Oxidoreductase, aldo/keto reductase"/>
    <property type="match status" value="1"/>
</dbReference>
<dbReference type="CDD" id="cd19081">
    <property type="entry name" value="AKR_AKR9C1"/>
    <property type="match status" value="1"/>
</dbReference>
<dbReference type="RefSeq" id="WP_093024479.1">
    <property type="nucleotide sequence ID" value="NZ_FPBK01000004.1"/>
</dbReference>
<dbReference type="STRING" id="1224947.SAMN05216480_1046"/>
<dbReference type="GO" id="GO:0016491">
    <property type="term" value="F:oxidoreductase activity"/>
    <property type="evidence" value="ECO:0007669"/>
    <property type="project" value="UniProtKB-KW"/>
</dbReference>
<dbReference type="GO" id="GO:0005829">
    <property type="term" value="C:cytosol"/>
    <property type="evidence" value="ECO:0007669"/>
    <property type="project" value="TreeGrafter"/>
</dbReference>
<evidence type="ECO:0000259" key="2">
    <source>
        <dbReference type="Pfam" id="PF00248"/>
    </source>
</evidence>
<dbReference type="OrthoDB" id="9773828at2"/>
<evidence type="ECO:0000313" key="4">
    <source>
        <dbReference type="Proteomes" id="UP000199138"/>
    </source>
</evidence>
<evidence type="ECO:0000313" key="3">
    <source>
        <dbReference type="EMBL" id="SFU45161.1"/>
    </source>
</evidence>
<sequence length="318" mass="35339">MKKIVLGNTGLETAPIVFGGNVFGWTLNKKESFKILDEFVDLGFNMIDTADVYSRWNDGNVGGESENIIGDWLKQSGKRDKVILATKAGMDMGDGKNISHDYILKAAENSLKRLQTEYVDVYFTHTDVEGSPIEETLAAHNTLVKEGKVKNIGASNMSPERLKQSIELSKQNGWPAYEIFQPEYNLYDHEAYDEKYADLVNEYNLAVVSYYSLASGFLSGKYRNESDLNKSVRGSGIKKYLNEKGQHILTALDEVAEAHNTTQAAVSLAWLIAQPNVTPIASATKSSHLKAFREAAELELTSEEVVKLTNASQEVEMH</sequence>
<keyword evidence="4" id="KW-1185">Reference proteome</keyword>
<reference evidence="3 4" key="1">
    <citation type="submission" date="2016-10" db="EMBL/GenBank/DDBJ databases">
        <authorList>
            <person name="de Groot N.N."/>
        </authorList>
    </citation>
    <scope>NUCLEOTIDE SEQUENCE [LARGE SCALE GENOMIC DNA]</scope>
    <source>
        <strain evidence="3 4">CGMCC 1.12333</strain>
    </source>
</reference>
<protein>
    <submittedName>
        <fullName evidence="3">Predicted oxidoreductase</fullName>
    </submittedName>
</protein>
<feature type="domain" description="NADP-dependent oxidoreductase" evidence="2">
    <location>
        <begin position="15"/>
        <end position="310"/>
    </location>
</feature>
<evidence type="ECO:0000256" key="1">
    <source>
        <dbReference type="ARBA" id="ARBA00023002"/>
    </source>
</evidence>
<dbReference type="Proteomes" id="UP000199138">
    <property type="component" value="Unassembled WGS sequence"/>
</dbReference>